<name>A0AC58JEF5_DANRE</name>
<proteinExistence type="predicted"/>
<organism evidence="1 2">
    <name type="scientific">Danio rerio</name>
    <name type="common">Zebrafish</name>
    <name type="synonym">Brachydanio rerio</name>
    <dbReference type="NCBI Taxonomy" id="7955"/>
    <lineage>
        <taxon>Eukaryota</taxon>
        <taxon>Metazoa</taxon>
        <taxon>Chordata</taxon>
        <taxon>Craniata</taxon>
        <taxon>Vertebrata</taxon>
        <taxon>Euteleostomi</taxon>
        <taxon>Actinopterygii</taxon>
        <taxon>Neopterygii</taxon>
        <taxon>Teleostei</taxon>
        <taxon>Ostariophysi</taxon>
        <taxon>Cypriniformes</taxon>
        <taxon>Danionidae</taxon>
        <taxon>Danioninae</taxon>
        <taxon>Danio</taxon>
    </lineage>
</organism>
<evidence type="ECO:0000313" key="1">
    <source>
        <dbReference type="Proteomes" id="UP000000437"/>
    </source>
</evidence>
<keyword evidence="1" id="KW-1185">Reference proteome</keyword>
<dbReference type="Proteomes" id="UP000000437">
    <property type="component" value="Chromosome 4"/>
</dbReference>
<protein>
    <submittedName>
        <fullName evidence="2">Uncharacterized protein</fullName>
    </submittedName>
</protein>
<accession>A0AC58JEF5</accession>
<gene>
    <name evidence="2" type="primary">LOC103910778</name>
</gene>
<reference evidence="2" key="1">
    <citation type="submission" date="2025-08" db="UniProtKB">
        <authorList>
            <consortium name="RefSeq"/>
        </authorList>
    </citation>
    <scope>IDENTIFICATION</scope>
    <source>
        <strain evidence="2">Tuebingen</strain>
        <tissue evidence="2">Fibroblasts and whole tissue</tissue>
    </source>
</reference>
<evidence type="ECO:0000313" key="2">
    <source>
        <dbReference type="RefSeq" id="XP_073804855.1"/>
    </source>
</evidence>
<sequence>MRADSPGHSAKFGSYTVIDMQSNTIVDLQLVQSNEVGGSYHMEKEGLKRCLDLLENNGLEVDYIVTDRHTQIQKYLRERKITQFYDVWHFEKGLFKKLNKLGKNKECELVKKWQRSIRNHVYCCVTSSTSRPEKVAKWISLINHLQNVHTHDNALFPKCAHPLRASKDPKKWFQPGSQALFKVERVLCNKRVLKDVEKLSHHYQTSSLEAFHSLILRFTPKNVVFPFMGMLCRLYLAAFHHNENANRQQATTATGQAMYKMVLPKSKRGEWTTRALKTEPTYRYVEELLKLVFEVIIMDPSPFVDELKKIPIPKPLCAEYDRPTKEEAIAHHKSRLSQEGVGSQHTDQPDLEMPAVSGL</sequence>
<dbReference type="RefSeq" id="XP_073804855.1">
    <property type="nucleotide sequence ID" value="XM_073948754.1"/>
</dbReference>